<organism evidence="14 15">
    <name type="scientific">Acrobeloides nanus</name>
    <dbReference type="NCBI Taxonomy" id="290746"/>
    <lineage>
        <taxon>Eukaryota</taxon>
        <taxon>Metazoa</taxon>
        <taxon>Ecdysozoa</taxon>
        <taxon>Nematoda</taxon>
        <taxon>Chromadorea</taxon>
        <taxon>Rhabditida</taxon>
        <taxon>Tylenchina</taxon>
        <taxon>Cephalobomorpha</taxon>
        <taxon>Cephaloboidea</taxon>
        <taxon>Cephalobidae</taxon>
        <taxon>Acrobeloides</taxon>
    </lineage>
</organism>
<dbReference type="CDD" id="cd06960">
    <property type="entry name" value="NR_DBD_HNF4A"/>
    <property type="match status" value="1"/>
</dbReference>
<dbReference type="PRINTS" id="PR00047">
    <property type="entry name" value="STROIDFINGER"/>
</dbReference>
<feature type="domain" description="Nuclear receptor" evidence="12">
    <location>
        <begin position="1"/>
        <end position="76"/>
    </location>
</feature>
<dbReference type="GO" id="GO:0005634">
    <property type="term" value="C:nucleus"/>
    <property type="evidence" value="ECO:0007669"/>
    <property type="project" value="UniProtKB-SubCell"/>
</dbReference>
<dbReference type="Proteomes" id="UP000887540">
    <property type="component" value="Unplaced"/>
</dbReference>
<evidence type="ECO:0000256" key="8">
    <source>
        <dbReference type="ARBA" id="ARBA00023163"/>
    </source>
</evidence>
<keyword evidence="14" id="KW-1185">Reference proteome</keyword>
<dbReference type="InterPro" id="IPR000536">
    <property type="entry name" value="Nucl_hrmn_rcpt_lig-bd"/>
</dbReference>
<feature type="domain" description="NR LBD" evidence="13">
    <location>
        <begin position="200"/>
        <end position="443"/>
    </location>
</feature>
<accession>A0A914D0V3</accession>
<dbReference type="Pfam" id="PF00105">
    <property type="entry name" value="zf-C4"/>
    <property type="match status" value="1"/>
</dbReference>
<keyword evidence="10 11" id="KW-0539">Nucleus</keyword>
<sequence>MIKCVICSDKAHGVHFGVNSCRACAAFFRRSIIYERKYKCRFDNNCDVNKGVRCVCRCCRLKKCLDEGMDAKVLEKHPPSSKTIGSPPGSEMETTVVYPVQTTVHPVVQPFAIPNSSSAFMPVNRNIGLQPIQDNLTFEDEKSYTLLTKSPPKQLLPSNDTLLHFPLPSQSNFVSNVINNLNLGALFGAELPRLPVANADPTPVTNEICRGYRKLCSLRKATERLIETTQSQKLFDPIEEMLSEHFLPFGNLSTETKWTMMRNFYPAFVVAERSFITSQIISNKDDDRVFLSRRLYIHISNIPHFFTVKECKSSPEDMAQVFGSTFRNIRRHVSDVLFDLAITEQELCALMGILLWNDLIAGLSMDEIKIILHAKDAIYAELYSLCQIGGRNLEDAGIRFSKIVNTMPIIQKFAGEVGQNFSLVKLMNIFDVDPFVHMTSCFCGGVSLITRKGRVFFESEPYAICLALS</sequence>
<evidence type="ECO:0000256" key="2">
    <source>
        <dbReference type="ARBA" id="ARBA00005993"/>
    </source>
</evidence>
<dbReference type="InterPro" id="IPR001628">
    <property type="entry name" value="Znf_hrmn_rcpt"/>
</dbReference>
<dbReference type="PANTHER" id="PTHR46011">
    <property type="entry name" value="NUCLEAR HORMONE RECEPTOR FAMILY MEMBER NHR-86-RELATED"/>
    <property type="match status" value="1"/>
</dbReference>
<evidence type="ECO:0000313" key="15">
    <source>
        <dbReference type="WBParaSite" id="ACRNAN_scaffold1620.g18815.t1"/>
    </source>
</evidence>
<comment type="subcellular location">
    <subcellularLocation>
        <location evidence="1 11">Nucleus</location>
    </subcellularLocation>
</comment>
<dbReference type="InterPro" id="IPR049636">
    <property type="entry name" value="HNF4-like_DBD"/>
</dbReference>
<reference evidence="15" key="1">
    <citation type="submission" date="2022-11" db="UniProtKB">
        <authorList>
            <consortium name="WormBaseParasite"/>
        </authorList>
    </citation>
    <scope>IDENTIFICATION</scope>
</reference>
<name>A0A914D0V3_9BILA</name>
<dbReference type="SUPFAM" id="SSF57716">
    <property type="entry name" value="Glucocorticoid receptor-like (DNA-binding domain)"/>
    <property type="match status" value="1"/>
</dbReference>
<keyword evidence="7 11" id="KW-0238">DNA-binding</keyword>
<dbReference type="Pfam" id="PF00104">
    <property type="entry name" value="Hormone_recep"/>
    <property type="match status" value="1"/>
</dbReference>
<evidence type="ECO:0000256" key="1">
    <source>
        <dbReference type="ARBA" id="ARBA00004123"/>
    </source>
</evidence>
<dbReference type="WBParaSite" id="ACRNAN_scaffold1620.g18815.t1">
    <property type="protein sequence ID" value="ACRNAN_scaffold1620.g18815.t1"/>
    <property type="gene ID" value="ACRNAN_scaffold1620.g18815"/>
</dbReference>
<comment type="similarity">
    <text evidence="2 11">Belongs to the nuclear hormone receptor family.</text>
</comment>
<dbReference type="AlphaFoldDB" id="A0A914D0V3"/>
<protein>
    <submittedName>
        <fullName evidence="15">Uncharacterized protein</fullName>
    </submittedName>
</protein>
<evidence type="ECO:0000259" key="13">
    <source>
        <dbReference type="PROSITE" id="PS51843"/>
    </source>
</evidence>
<evidence type="ECO:0000256" key="4">
    <source>
        <dbReference type="ARBA" id="ARBA00022771"/>
    </source>
</evidence>
<evidence type="ECO:0000256" key="11">
    <source>
        <dbReference type="RuleBase" id="RU004334"/>
    </source>
</evidence>
<keyword evidence="5 11" id="KW-0862">Zinc</keyword>
<dbReference type="GO" id="GO:0003700">
    <property type="term" value="F:DNA-binding transcription factor activity"/>
    <property type="evidence" value="ECO:0007669"/>
    <property type="project" value="InterPro"/>
</dbReference>
<proteinExistence type="inferred from homology"/>
<dbReference type="InterPro" id="IPR035500">
    <property type="entry name" value="NHR-like_dom_sf"/>
</dbReference>
<evidence type="ECO:0000256" key="9">
    <source>
        <dbReference type="ARBA" id="ARBA00023170"/>
    </source>
</evidence>
<keyword evidence="8 11" id="KW-0804">Transcription</keyword>
<evidence type="ECO:0000256" key="3">
    <source>
        <dbReference type="ARBA" id="ARBA00022723"/>
    </source>
</evidence>
<dbReference type="Gene3D" id="3.30.50.10">
    <property type="entry name" value="Erythroid Transcription Factor GATA-1, subunit A"/>
    <property type="match status" value="1"/>
</dbReference>
<keyword evidence="3 11" id="KW-0479">Metal-binding</keyword>
<keyword evidence="9 11" id="KW-0675">Receptor</keyword>
<evidence type="ECO:0000259" key="12">
    <source>
        <dbReference type="PROSITE" id="PS51030"/>
    </source>
</evidence>
<dbReference type="Gene3D" id="1.10.565.10">
    <property type="entry name" value="Retinoid X Receptor"/>
    <property type="match status" value="1"/>
</dbReference>
<evidence type="ECO:0000256" key="7">
    <source>
        <dbReference type="ARBA" id="ARBA00023125"/>
    </source>
</evidence>
<dbReference type="PROSITE" id="PS51843">
    <property type="entry name" value="NR_LBD"/>
    <property type="match status" value="1"/>
</dbReference>
<dbReference type="PROSITE" id="PS00031">
    <property type="entry name" value="NUCLEAR_REC_DBD_1"/>
    <property type="match status" value="1"/>
</dbReference>
<dbReference type="SUPFAM" id="SSF48508">
    <property type="entry name" value="Nuclear receptor ligand-binding domain"/>
    <property type="match status" value="1"/>
</dbReference>
<keyword evidence="4 11" id="KW-0863">Zinc-finger</keyword>
<evidence type="ECO:0000256" key="6">
    <source>
        <dbReference type="ARBA" id="ARBA00023015"/>
    </source>
</evidence>
<dbReference type="SMART" id="SM00430">
    <property type="entry name" value="HOLI"/>
    <property type="match status" value="1"/>
</dbReference>
<dbReference type="SMART" id="SM00399">
    <property type="entry name" value="ZnF_C4"/>
    <property type="match status" value="1"/>
</dbReference>
<dbReference type="GO" id="GO:0008270">
    <property type="term" value="F:zinc ion binding"/>
    <property type="evidence" value="ECO:0007669"/>
    <property type="project" value="UniProtKB-KW"/>
</dbReference>
<dbReference type="PROSITE" id="PS51030">
    <property type="entry name" value="NUCLEAR_REC_DBD_2"/>
    <property type="match status" value="1"/>
</dbReference>
<dbReference type="PANTHER" id="PTHR46011:SF6">
    <property type="entry name" value="HIGH ZINC ACTIVATED NUCLEAR RECEPTOR PROTEIN"/>
    <property type="match status" value="1"/>
</dbReference>
<dbReference type="InterPro" id="IPR013088">
    <property type="entry name" value="Znf_NHR/GATA"/>
</dbReference>
<evidence type="ECO:0000256" key="5">
    <source>
        <dbReference type="ARBA" id="ARBA00022833"/>
    </source>
</evidence>
<evidence type="ECO:0000313" key="14">
    <source>
        <dbReference type="Proteomes" id="UP000887540"/>
    </source>
</evidence>
<evidence type="ECO:0000256" key="10">
    <source>
        <dbReference type="ARBA" id="ARBA00023242"/>
    </source>
</evidence>
<dbReference type="GO" id="GO:0000978">
    <property type="term" value="F:RNA polymerase II cis-regulatory region sequence-specific DNA binding"/>
    <property type="evidence" value="ECO:0007669"/>
    <property type="project" value="InterPro"/>
</dbReference>
<keyword evidence="6 11" id="KW-0805">Transcription regulation</keyword>